<keyword evidence="2" id="KW-0238">DNA-binding</keyword>
<dbReference type="SUPFAM" id="SSF46689">
    <property type="entry name" value="Homeodomain-like"/>
    <property type="match status" value="1"/>
</dbReference>
<evidence type="ECO:0000313" key="5">
    <source>
        <dbReference type="EMBL" id="POR04044.1"/>
    </source>
</evidence>
<evidence type="ECO:0000256" key="3">
    <source>
        <dbReference type="ARBA" id="ARBA00023163"/>
    </source>
</evidence>
<dbReference type="PROSITE" id="PS00041">
    <property type="entry name" value="HTH_ARAC_FAMILY_1"/>
    <property type="match status" value="1"/>
</dbReference>
<dbReference type="Pfam" id="PF12833">
    <property type="entry name" value="HTH_18"/>
    <property type="match status" value="1"/>
</dbReference>
<evidence type="ECO:0000256" key="2">
    <source>
        <dbReference type="ARBA" id="ARBA00023125"/>
    </source>
</evidence>
<dbReference type="PANTHER" id="PTHR46796">
    <property type="entry name" value="HTH-TYPE TRANSCRIPTIONAL ACTIVATOR RHAS-RELATED"/>
    <property type="match status" value="1"/>
</dbReference>
<sequence length="268" mass="29156">MPLSVFGREKKTAKITLFRGTEGDRFQGMGSYGGNDPGEGEVILQRWTYHSHAEATLSILPDGCRDLLYWIIPGQDPFWTVSPLQRTAMTAAMGRETRLVGYRLSPGVEVSDRVLSELGTPSGDDPDESVSRILGLIGRDRRVEEALSAVATLPASVADVALLLGVSARTLERLLLGRTGATPVFWTQLVRVRAAARYLAAGERFVEVALRAGYADQAHLSRSVRRWFGVSPGELVHRSDLVNQLASPGYDAVTGEQISTRYPSGSLT</sequence>
<dbReference type="AlphaFoldDB" id="A0A2S4JX04"/>
<dbReference type="InterPro" id="IPR018060">
    <property type="entry name" value="HTH_AraC"/>
</dbReference>
<protein>
    <recommendedName>
        <fullName evidence="4">HTH araC/xylS-type domain-containing protein</fullName>
    </recommendedName>
</protein>
<proteinExistence type="predicted"/>
<dbReference type="InterPro" id="IPR009057">
    <property type="entry name" value="Homeodomain-like_sf"/>
</dbReference>
<keyword evidence="1" id="KW-0805">Transcription regulation</keyword>
<dbReference type="GO" id="GO:0043565">
    <property type="term" value="F:sequence-specific DNA binding"/>
    <property type="evidence" value="ECO:0007669"/>
    <property type="project" value="InterPro"/>
</dbReference>
<feature type="domain" description="HTH araC/xylS-type" evidence="4">
    <location>
        <begin position="141"/>
        <end position="238"/>
    </location>
</feature>
<dbReference type="Gene3D" id="1.10.10.60">
    <property type="entry name" value="Homeodomain-like"/>
    <property type="match status" value="1"/>
</dbReference>
<evidence type="ECO:0000256" key="1">
    <source>
        <dbReference type="ARBA" id="ARBA00023015"/>
    </source>
</evidence>
<evidence type="ECO:0000259" key="4">
    <source>
        <dbReference type="PROSITE" id="PS01124"/>
    </source>
</evidence>
<dbReference type="Proteomes" id="UP000237350">
    <property type="component" value="Unassembled WGS sequence"/>
</dbReference>
<dbReference type="GO" id="GO:0003700">
    <property type="term" value="F:DNA-binding transcription factor activity"/>
    <property type="evidence" value="ECO:0007669"/>
    <property type="project" value="InterPro"/>
</dbReference>
<dbReference type="InterPro" id="IPR050204">
    <property type="entry name" value="AraC_XylS_family_regulators"/>
</dbReference>
<gene>
    <name evidence="5" type="ORF">AU468_04315</name>
</gene>
<organism evidence="5 6">
    <name type="scientific">Alkalispirochaeta sphaeroplastigenens</name>
    <dbReference type="NCBI Taxonomy" id="1187066"/>
    <lineage>
        <taxon>Bacteria</taxon>
        <taxon>Pseudomonadati</taxon>
        <taxon>Spirochaetota</taxon>
        <taxon>Spirochaetia</taxon>
        <taxon>Spirochaetales</taxon>
        <taxon>Spirochaetaceae</taxon>
        <taxon>Alkalispirochaeta</taxon>
    </lineage>
</organism>
<keyword evidence="3" id="KW-0804">Transcription</keyword>
<accession>A0A2S4JX04</accession>
<comment type="caution">
    <text evidence="5">The sequence shown here is derived from an EMBL/GenBank/DDBJ whole genome shotgun (WGS) entry which is preliminary data.</text>
</comment>
<reference evidence="6" key="1">
    <citation type="submission" date="2015-12" db="EMBL/GenBank/DDBJ databases">
        <authorList>
            <person name="Lodha T.D."/>
            <person name="Chintalapati S."/>
            <person name="Chintalapati V.R."/>
            <person name="Sravanthi T."/>
        </authorList>
    </citation>
    <scope>NUCLEOTIDE SEQUENCE [LARGE SCALE GENOMIC DNA]</scope>
    <source>
        <strain evidence="6">JC133</strain>
    </source>
</reference>
<evidence type="ECO:0000313" key="6">
    <source>
        <dbReference type="Proteomes" id="UP000237350"/>
    </source>
</evidence>
<dbReference type="PROSITE" id="PS01124">
    <property type="entry name" value="HTH_ARAC_FAMILY_2"/>
    <property type="match status" value="1"/>
</dbReference>
<dbReference type="SMART" id="SM00342">
    <property type="entry name" value="HTH_ARAC"/>
    <property type="match status" value="1"/>
</dbReference>
<dbReference type="EMBL" id="LPWH01000050">
    <property type="protein sequence ID" value="POR04044.1"/>
    <property type="molecule type" value="Genomic_DNA"/>
</dbReference>
<dbReference type="InterPro" id="IPR018062">
    <property type="entry name" value="HTH_AraC-typ_CS"/>
</dbReference>
<keyword evidence="6" id="KW-1185">Reference proteome</keyword>
<name>A0A2S4JX04_9SPIO</name>